<keyword evidence="3" id="KW-1185">Reference proteome</keyword>
<keyword evidence="1" id="KW-0472">Membrane</keyword>
<evidence type="ECO:0000256" key="1">
    <source>
        <dbReference type="SAM" id="Phobius"/>
    </source>
</evidence>
<dbReference type="GeneID" id="54291866"/>
<evidence type="ECO:0000313" key="3">
    <source>
        <dbReference type="Proteomes" id="UP000799778"/>
    </source>
</evidence>
<reference evidence="2" key="1">
    <citation type="journal article" date="2020" name="Stud. Mycol.">
        <title>101 Dothideomycetes genomes: a test case for predicting lifestyles and emergence of pathogens.</title>
        <authorList>
            <person name="Haridas S."/>
            <person name="Albert R."/>
            <person name="Binder M."/>
            <person name="Bloem J."/>
            <person name="Labutti K."/>
            <person name="Salamov A."/>
            <person name="Andreopoulos B."/>
            <person name="Baker S."/>
            <person name="Barry K."/>
            <person name="Bills G."/>
            <person name="Bluhm B."/>
            <person name="Cannon C."/>
            <person name="Castanera R."/>
            <person name="Culley D."/>
            <person name="Daum C."/>
            <person name="Ezra D."/>
            <person name="Gonzalez J."/>
            <person name="Henrissat B."/>
            <person name="Kuo A."/>
            <person name="Liang C."/>
            <person name="Lipzen A."/>
            <person name="Lutzoni F."/>
            <person name="Magnuson J."/>
            <person name="Mondo S."/>
            <person name="Nolan M."/>
            <person name="Ohm R."/>
            <person name="Pangilinan J."/>
            <person name="Park H.-J."/>
            <person name="Ramirez L."/>
            <person name="Alfaro M."/>
            <person name="Sun H."/>
            <person name="Tritt A."/>
            <person name="Yoshinaga Y."/>
            <person name="Zwiers L.-H."/>
            <person name="Turgeon B."/>
            <person name="Goodwin S."/>
            <person name="Spatafora J."/>
            <person name="Crous P."/>
            <person name="Grigoriev I."/>
        </authorList>
    </citation>
    <scope>NUCLEOTIDE SEQUENCE</scope>
    <source>
        <strain evidence="2">CBS 175.79</strain>
    </source>
</reference>
<organism evidence="2 3">
    <name type="scientific">Aaosphaeria arxii CBS 175.79</name>
    <dbReference type="NCBI Taxonomy" id="1450172"/>
    <lineage>
        <taxon>Eukaryota</taxon>
        <taxon>Fungi</taxon>
        <taxon>Dikarya</taxon>
        <taxon>Ascomycota</taxon>
        <taxon>Pezizomycotina</taxon>
        <taxon>Dothideomycetes</taxon>
        <taxon>Pleosporomycetidae</taxon>
        <taxon>Pleosporales</taxon>
        <taxon>Pleosporales incertae sedis</taxon>
        <taxon>Aaosphaeria</taxon>
    </lineage>
</organism>
<dbReference type="RefSeq" id="XP_033378937.1">
    <property type="nucleotide sequence ID" value="XM_033534469.1"/>
</dbReference>
<gene>
    <name evidence="2" type="ORF">BU24DRAFT_61421</name>
</gene>
<dbReference type="EMBL" id="ML978076">
    <property type="protein sequence ID" value="KAF2010598.1"/>
    <property type="molecule type" value="Genomic_DNA"/>
</dbReference>
<keyword evidence="1" id="KW-0812">Transmembrane</keyword>
<sequence length="374" mass="42511">MLMAKQSLFSKSALADIAKLSSKQKCSIINTFWPHLNLSSEAYKDTSYAGFLRYLGRNLQYLHQYSSKLVVQDWDDLSAMCEHLRTHRTSKRALLLESIQRQYINTPESHVGASIDLAARLLLGLNISGIGMPIRRSNTRDSQVHWHDNQSLDEMIMAEFPTGTKQLAVSTLAIDTSFTAVTLKSVCRVNIRWTDNLVDHLKLHGRRGDRTLSIYQHKICLVNHLKGPESSILPEDLLRETLTTLSILFPVGDEDTEAFLQDQNIQFWNDYSARESGFRGLDDFKYWKHRLTQLLTLYHGPPETVIQTLLDTRNVSQFATLWVAIFGVFFLTILFGVLSTIYSVKQYNVAVKSYELAIAQACQQNSAPLVGFCD</sequence>
<proteinExistence type="predicted"/>
<feature type="transmembrane region" description="Helical" evidence="1">
    <location>
        <begin position="321"/>
        <end position="344"/>
    </location>
</feature>
<name>A0A6A5XCA0_9PLEO</name>
<dbReference type="AlphaFoldDB" id="A0A6A5XCA0"/>
<protein>
    <submittedName>
        <fullName evidence="2">Uncharacterized protein</fullName>
    </submittedName>
</protein>
<dbReference type="Proteomes" id="UP000799778">
    <property type="component" value="Unassembled WGS sequence"/>
</dbReference>
<accession>A0A6A5XCA0</accession>
<keyword evidence="1" id="KW-1133">Transmembrane helix</keyword>
<evidence type="ECO:0000313" key="2">
    <source>
        <dbReference type="EMBL" id="KAF2010598.1"/>
    </source>
</evidence>
<dbReference type="OrthoDB" id="5428890at2759"/>